<dbReference type="AlphaFoldDB" id="A0A7W6WIZ8"/>
<accession>A0A7W6WIZ8</accession>
<comment type="caution">
    <text evidence="1">The sequence shown here is derived from an EMBL/GenBank/DDBJ whole genome shotgun (WGS) entry which is preliminary data.</text>
</comment>
<gene>
    <name evidence="1" type="ORF">GGE12_007167</name>
</gene>
<proteinExistence type="predicted"/>
<dbReference type="RefSeq" id="WP_183930894.1">
    <property type="nucleotide sequence ID" value="NZ_JACIGM010000027.1"/>
</dbReference>
<evidence type="ECO:0000313" key="1">
    <source>
        <dbReference type="EMBL" id="MBB4279353.1"/>
    </source>
</evidence>
<protein>
    <submittedName>
        <fullName evidence="1">Uncharacterized protein</fullName>
    </submittedName>
</protein>
<evidence type="ECO:0000313" key="2">
    <source>
        <dbReference type="Proteomes" id="UP000533641"/>
    </source>
</evidence>
<name>A0A7W6WIZ8_9HYPH</name>
<sequence length="879" mass="96897">MLFEPFHKTIAEFLGGRYLARRVTGKIDGVRFPVQRATALISSHDGKAASEMRGLFAWFTAHLSRLGDHGGALTLIDLDAATVLAYGDAAVFRTDERRTMLHSLDRDDPYFLSSRTGSTVLGGLAGEDLVQDFIEILDAKKSGHLQLTVLEALRDGTPLPAMQAKLRDIVLDDGRQPWQRDRACDAWVKIGTDRSERRLQLYRDLESTPFTYDQISLRAGLLADLSTTVADPDTVRRLLTDLNDLPAKEVDTHHMGALLSLLMELKKRPRADYFDEPSIASPGNDRGLKSEVRHFLQRALASAILASLDIGAERLWGWLRAIREYEWDRLDDDLAGAVAAWIEQDPDQRENQLFEAIADKVDPRDGAWIISNHYISTARRAPSENLLEALFSRALSEPDVAKRRRRLDIAAWAVRTESLWPVWKDRIIGALDAEGGMEELAAALLSDPNAKWKEEERGRKAAEQAEVEATRANNVRELSSKVNGIDAANASEHGVLGWAAVHYRDTAISERKSPLATVEKFTDSQITSAIAEGLVQYAIHVDTGFTVADFGEMEAKNSTYRKEYVVAAGVHQIIVQGRASELNACPLVTAIIALRHRYFSGTDDKSMEHWAMKRLADDPALGAEALVTFWLASINAGGASLDFLHLLEASPELAARALASLLQVQPDLEERPLKRALSVAAAVMSISGLLLLTEGALACELNIKARAIWSFVRLALKPKTFAASYTTEALEPILLAPGGELVERLQALSDAPEELDNLRIRVLGRSHPAHEDDWNELGSVSRIVRAAIQRLQASTHSRAGAIFKELTAPTDPSWTQIIAHAAAEQARSMRDKLYGAPSLSKLRDALADGPPANPADLVAIVREVLGRYWRTLRTGSETP</sequence>
<dbReference type="EMBL" id="JACIGM010000027">
    <property type="protein sequence ID" value="MBB4279353.1"/>
    <property type="molecule type" value="Genomic_DNA"/>
</dbReference>
<organism evidence="1 2">
    <name type="scientific">Rhizobium mongolense</name>
    <dbReference type="NCBI Taxonomy" id="57676"/>
    <lineage>
        <taxon>Bacteria</taxon>
        <taxon>Pseudomonadati</taxon>
        <taxon>Pseudomonadota</taxon>
        <taxon>Alphaproteobacteria</taxon>
        <taxon>Hyphomicrobiales</taxon>
        <taxon>Rhizobiaceae</taxon>
        <taxon>Rhizobium/Agrobacterium group</taxon>
        <taxon>Rhizobium</taxon>
    </lineage>
</organism>
<dbReference type="Proteomes" id="UP000533641">
    <property type="component" value="Unassembled WGS sequence"/>
</dbReference>
<reference evidence="1 2" key="1">
    <citation type="submission" date="2020-08" db="EMBL/GenBank/DDBJ databases">
        <title>Genomic Encyclopedia of Type Strains, Phase IV (KMG-V): Genome sequencing to study the core and pangenomes of soil and plant-associated prokaryotes.</title>
        <authorList>
            <person name="Whitman W."/>
        </authorList>
    </citation>
    <scope>NUCLEOTIDE SEQUENCE [LARGE SCALE GENOMIC DNA]</scope>
    <source>
        <strain evidence="1 2">SEMIA 402</strain>
    </source>
</reference>